<dbReference type="PANTHER" id="PTHR33653:SF1">
    <property type="entry name" value="RIBONUCLEASE VAPC2"/>
    <property type="match status" value="1"/>
</dbReference>
<dbReference type="InterPro" id="IPR002716">
    <property type="entry name" value="PIN_dom"/>
</dbReference>
<evidence type="ECO:0000256" key="5">
    <source>
        <dbReference type="ARBA" id="ARBA00022801"/>
    </source>
</evidence>
<dbReference type="RefSeq" id="WP_090663288.1">
    <property type="nucleotide sequence ID" value="NZ_FOXQ01000024.1"/>
</dbReference>
<evidence type="ECO:0000256" key="1">
    <source>
        <dbReference type="ARBA" id="ARBA00001946"/>
    </source>
</evidence>
<comment type="cofactor">
    <cofactor evidence="1">
        <name>Mg(2+)</name>
        <dbReference type="ChEBI" id="CHEBI:18420"/>
    </cofactor>
</comment>
<evidence type="ECO:0000256" key="7">
    <source>
        <dbReference type="ARBA" id="ARBA00038093"/>
    </source>
</evidence>
<dbReference type="AlphaFoldDB" id="A0A1I5ZFZ1"/>
<dbReference type="CDD" id="cd18738">
    <property type="entry name" value="PIN_VapC4-5_FitB-like"/>
    <property type="match status" value="1"/>
</dbReference>
<comment type="similarity">
    <text evidence="7">Belongs to the PINc/VapC protein family.</text>
</comment>
<dbReference type="OrthoDB" id="676982at2"/>
<gene>
    <name evidence="9" type="ORF">SAMN05444277_1247</name>
</gene>
<dbReference type="Proteomes" id="UP000199031">
    <property type="component" value="Unassembled WGS sequence"/>
</dbReference>
<dbReference type="InterPro" id="IPR029060">
    <property type="entry name" value="PIN-like_dom_sf"/>
</dbReference>
<keyword evidence="4" id="KW-0479">Metal-binding</keyword>
<dbReference type="GO" id="GO:0046872">
    <property type="term" value="F:metal ion binding"/>
    <property type="evidence" value="ECO:0007669"/>
    <property type="project" value="UniProtKB-KW"/>
</dbReference>
<dbReference type="PANTHER" id="PTHR33653">
    <property type="entry name" value="RIBONUCLEASE VAPC2"/>
    <property type="match status" value="1"/>
</dbReference>
<keyword evidence="5" id="KW-0378">Hydrolase</keyword>
<dbReference type="Pfam" id="PF01850">
    <property type="entry name" value="PIN"/>
    <property type="match status" value="1"/>
</dbReference>
<keyword evidence="2" id="KW-1277">Toxin-antitoxin system</keyword>
<dbReference type="GO" id="GO:0004518">
    <property type="term" value="F:nuclease activity"/>
    <property type="evidence" value="ECO:0007669"/>
    <property type="project" value="UniProtKB-KW"/>
</dbReference>
<dbReference type="EMBL" id="FOXQ01000024">
    <property type="protein sequence ID" value="SFQ55351.1"/>
    <property type="molecule type" value="Genomic_DNA"/>
</dbReference>
<dbReference type="STRING" id="1465490.SAMN05444277_1247"/>
<evidence type="ECO:0000256" key="2">
    <source>
        <dbReference type="ARBA" id="ARBA00022649"/>
    </source>
</evidence>
<feature type="domain" description="PIN" evidence="8">
    <location>
        <begin position="6"/>
        <end position="116"/>
    </location>
</feature>
<keyword evidence="3" id="KW-0540">Nuclease</keyword>
<organism evidence="9 10">
    <name type="scientific">Parafilimonas terrae</name>
    <dbReference type="NCBI Taxonomy" id="1465490"/>
    <lineage>
        <taxon>Bacteria</taxon>
        <taxon>Pseudomonadati</taxon>
        <taxon>Bacteroidota</taxon>
        <taxon>Chitinophagia</taxon>
        <taxon>Chitinophagales</taxon>
        <taxon>Chitinophagaceae</taxon>
        <taxon>Parafilimonas</taxon>
    </lineage>
</organism>
<evidence type="ECO:0000313" key="10">
    <source>
        <dbReference type="Proteomes" id="UP000199031"/>
    </source>
</evidence>
<evidence type="ECO:0000256" key="6">
    <source>
        <dbReference type="ARBA" id="ARBA00022842"/>
    </source>
</evidence>
<dbReference type="GO" id="GO:0016787">
    <property type="term" value="F:hydrolase activity"/>
    <property type="evidence" value="ECO:0007669"/>
    <property type="project" value="UniProtKB-KW"/>
</dbReference>
<keyword evidence="6" id="KW-0460">Magnesium</keyword>
<evidence type="ECO:0000256" key="4">
    <source>
        <dbReference type="ARBA" id="ARBA00022723"/>
    </source>
</evidence>
<protein>
    <recommendedName>
        <fullName evidence="8">PIN domain-containing protein</fullName>
    </recommendedName>
</protein>
<evidence type="ECO:0000256" key="3">
    <source>
        <dbReference type="ARBA" id="ARBA00022722"/>
    </source>
</evidence>
<dbReference type="InterPro" id="IPR050556">
    <property type="entry name" value="Type_II_TA_system_RNase"/>
</dbReference>
<proteinExistence type="inferred from homology"/>
<sequence length="126" mass="14135">MGKGLLIDTNIAIYYLNNQLPDAAATELDKHTLSMSVISRMELLAWRNAKPEEIAMVQAFIKIATVHNLNEPVILNGIEIRKNYPVKLPDAIIAATALVFDYTLVTRNITDFKNIPGLDLLNPWDM</sequence>
<dbReference type="SUPFAM" id="SSF88723">
    <property type="entry name" value="PIN domain-like"/>
    <property type="match status" value="1"/>
</dbReference>
<name>A0A1I5ZFZ1_9BACT</name>
<keyword evidence="10" id="KW-1185">Reference proteome</keyword>
<evidence type="ECO:0000259" key="8">
    <source>
        <dbReference type="Pfam" id="PF01850"/>
    </source>
</evidence>
<dbReference type="Gene3D" id="3.40.50.1010">
    <property type="entry name" value="5'-nuclease"/>
    <property type="match status" value="1"/>
</dbReference>
<accession>A0A1I5ZFZ1</accession>
<reference evidence="9 10" key="1">
    <citation type="submission" date="2016-10" db="EMBL/GenBank/DDBJ databases">
        <authorList>
            <person name="de Groot N.N."/>
        </authorList>
    </citation>
    <scope>NUCLEOTIDE SEQUENCE [LARGE SCALE GENOMIC DNA]</scope>
    <source>
        <strain evidence="9 10">DSM 28286</strain>
    </source>
</reference>
<evidence type="ECO:0000313" key="9">
    <source>
        <dbReference type="EMBL" id="SFQ55351.1"/>
    </source>
</evidence>